<dbReference type="GO" id="GO:0005739">
    <property type="term" value="C:mitochondrion"/>
    <property type="evidence" value="ECO:0007669"/>
    <property type="project" value="TreeGrafter"/>
</dbReference>
<comment type="caution">
    <text evidence="3">The sequence shown here is derived from an EMBL/GenBank/DDBJ whole genome shotgun (WGS) entry which is preliminary data.</text>
</comment>
<protein>
    <recommendedName>
        <fullName evidence="2">Complex 1 LYR protein domain-containing protein</fullName>
    </recommendedName>
</protein>
<evidence type="ECO:0000259" key="2">
    <source>
        <dbReference type="Pfam" id="PF05347"/>
    </source>
</evidence>
<proteinExistence type="inferred from homology"/>
<evidence type="ECO:0000313" key="4">
    <source>
        <dbReference type="Proteomes" id="UP001378592"/>
    </source>
</evidence>
<dbReference type="EMBL" id="JAZDUA010000124">
    <property type="protein sequence ID" value="KAK7867270.1"/>
    <property type="molecule type" value="Genomic_DNA"/>
</dbReference>
<gene>
    <name evidence="3" type="ORF">R5R35_000252</name>
</gene>
<dbReference type="CDD" id="cd20264">
    <property type="entry name" value="Complex1_LYR_LYRM4"/>
    <property type="match status" value="1"/>
</dbReference>
<evidence type="ECO:0000256" key="1">
    <source>
        <dbReference type="ARBA" id="ARBA00009508"/>
    </source>
</evidence>
<sequence length="99" mass="11655">MANSRSVVLKLYKTMLREALEFDSYNFRMYALRRIRDGFRENMNIKDKAEISEMISYAKENLDIIKRQTTVGKLYSAEKLIIENSEPRENKLSSEKVIA</sequence>
<dbReference type="AlphaFoldDB" id="A0AAN9Z9W5"/>
<dbReference type="InterPro" id="IPR008011">
    <property type="entry name" value="Complex1_LYR_dom"/>
</dbReference>
<dbReference type="Pfam" id="PF05347">
    <property type="entry name" value="Complex1_LYR"/>
    <property type="match status" value="1"/>
</dbReference>
<name>A0AAN9Z9W5_9ORTH</name>
<dbReference type="InterPro" id="IPR051522">
    <property type="entry name" value="ISC_assembly_LYR"/>
</dbReference>
<dbReference type="GO" id="GO:1990221">
    <property type="term" value="C:L-cysteine desulfurase complex"/>
    <property type="evidence" value="ECO:0007669"/>
    <property type="project" value="TreeGrafter"/>
</dbReference>
<keyword evidence="4" id="KW-1185">Reference proteome</keyword>
<dbReference type="PANTHER" id="PTHR13166:SF7">
    <property type="entry name" value="LYR MOTIF-CONTAINING PROTEIN 4"/>
    <property type="match status" value="1"/>
</dbReference>
<organism evidence="3 4">
    <name type="scientific">Gryllus longicercus</name>
    <dbReference type="NCBI Taxonomy" id="2509291"/>
    <lineage>
        <taxon>Eukaryota</taxon>
        <taxon>Metazoa</taxon>
        <taxon>Ecdysozoa</taxon>
        <taxon>Arthropoda</taxon>
        <taxon>Hexapoda</taxon>
        <taxon>Insecta</taxon>
        <taxon>Pterygota</taxon>
        <taxon>Neoptera</taxon>
        <taxon>Polyneoptera</taxon>
        <taxon>Orthoptera</taxon>
        <taxon>Ensifera</taxon>
        <taxon>Gryllidea</taxon>
        <taxon>Grylloidea</taxon>
        <taxon>Gryllidae</taxon>
        <taxon>Gryllinae</taxon>
        <taxon>Gryllus</taxon>
    </lineage>
</organism>
<dbReference type="GO" id="GO:0016226">
    <property type="term" value="P:iron-sulfur cluster assembly"/>
    <property type="evidence" value="ECO:0007669"/>
    <property type="project" value="InterPro"/>
</dbReference>
<reference evidence="3 4" key="1">
    <citation type="submission" date="2024-03" db="EMBL/GenBank/DDBJ databases">
        <title>The genome assembly and annotation of the cricket Gryllus longicercus Weissman &amp; Gray.</title>
        <authorList>
            <person name="Szrajer S."/>
            <person name="Gray D."/>
            <person name="Ylla G."/>
        </authorList>
    </citation>
    <scope>NUCLEOTIDE SEQUENCE [LARGE SCALE GENOMIC DNA]</scope>
    <source>
        <strain evidence="3">DAG 2021-001</strain>
        <tissue evidence="3">Whole body minus gut</tissue>
    </source>
</reference>
<evidence type="ECO:0000313" key="3">
    <source>
        <dbReference type="EMBL" id="KAK7867270.1"/>
    </source>
</evidence>
<dbReference type="Proteomes" id="UP001378592">
    <property type="component" value="Unassembled WGS sequence"/>
</dbReference>
<feature type="domain" description="Complex 1 LYR protein" evidence="2">
    <location>
        <begin position="8"/>
        <end position="63"/>
    </location>
</feature>
<dbReference type="InterPro" id="IPR045297">
    <property type="entry name" value="Complex1_LYR_LYRM4"/>
</dbReference>
<accession>A0AAN9Z9W5</accession>
<dbReference type="PANTHER" id="PTHR13166">
    <property type="entry name" value="PROTEIN C6ORF149"/>
    <property type="match status" value="1"/>
</dbReference>
<comment type="similarity">
    <text evidence="1">Belongs to the complex I LYR family.</text>
</comment>